<dbReference type="Pfam" id="PF13676">
    <property type="entry name" value="TIR_2"/>
    <property type="match status" value="1"/>
</dbReference>
<organism evidence="6 7">
    <name type="scientific">Planomonospora sphaerica</name>
    <dbReference type="NCBI Taxonomy" id="161355"/>
    <lineage>
        <taxon>Bacteria</taxon>
        <taxon>Bacillati</taxon>
        <taxon>Actinomycetota</taxon>
        <taxon>Actinomycetes</taxon>
        <taxon>Streptosporangiales</taxon>
        <taxon>Streptosporangiaceae</taxon>
        <taxon>Planomonospora</taxon>
    </lineage>
</organism>
<evidence type="ECO:0000259" key="3">
    <source>
        <dbReference type="Pfam" id="PF12770"/>
    </source>
</evidence>
<name>A0A171BGH3_9ACTN</name>
<evidence type="ECO:0000259" key="5">
    <source>
        <dbReference type="Pfam" id="PF13676"/>
    </source>
</evidence>
<dbReference type="SUPFAM" id="SSF52540">
    <property type="entry name" value="P-loop containing nucleoside triphosphate hydrolases"/>
    <property type="match status" value="1"/>
</dbReference>
<dbReference type="InterPro" id="IPR024983">
    <property type="entry name" value="CHAT_dom"/>
</dbReference>
<gene>
    <name evidence="6" type="ORF">PS9374_00692</name>
</gene>
<dbReference type="STRING" id="161355.PS9374_00692"/>
<dbReference type="PANTHER" id="PTHR10098">
    <property type="entry name" value="RAPSYN-RELATED"/>
    <property type="match status" value="1"/>
</dbReference>
<dbReference type="InterPro" id="IPR011990">
    <property type="entry name" value="TPR-like_helical_dom_sf"/>
</dbReference>
<feature type="region of interest" description="Disordered" evidence="2">
    <location>
        <begin position="164"/>
        <end position="188"/>
    </location>
</feature>
<dbReference type="InterPro" id="IPR035897">
    <property type="entry name" value="Toll_tir_struct_dom_sf"/>
</dbReference>
<dbReference type="SMART" id="SM00028">
    <property type="entry name" value="TPR"/>
    <property type="match status" value="5"/>
</dbReference>
<dbReference type="PANTHER" id="PTHR10098:SF108">
    <property type="entry name" value="TETRATRICOPEPTIDE REPEAT PROTEIN 28"/>
    <property type="match status" value="1"/>
</dbReference>
<reference evidence="6 7" key="1">
    <citation type="journal article" date="2016" name="Genome Announc.">
        <title>Draft Genome Sequence of Planomonospora sphaerica JCM9374, a Rare Actinomycete.</title>
        <authorList>
            <person name="Dohra H."/>
            <person name="Suzuki T."/>
            <person name="Inoue Y."/>
            <person name="Kodani S."/>
        </authorList>
    </citation>
    <scope>NUCLEOTIDE SEQUENCE [LARGE SCALE GENOMIC DNA]</scope>
    <source>
        <strain evidence="6 7">JCM 9374</strain>
    </source>
</reference>
<evidence type="ECO:0000259" key="4">
    <source>
        <dbReference type="Pfam" id="PF13191"/>
    </source>
</evidence>
<feature type="repeat" description="TPR" evidence="1">
    <location>
        <begin position="1206"/>
        <end position="1239"/>
    </location>
</feature>
<reference evidence="7" key="2">
    <citation type="submission" date="2016-04" db="EMBL/GenBank/DDBJ databases">
        <title>Planomonospora sphaerica JCM9374 whole genome shotgun sequence.</title>
        <authorList>
            <person name="Suzuki T."/>
            <person name="Dohra H."/>
            <person name="Kodani S."/>
        </authorList>
    </citation>
    <scope>NUCLEOTIDE SEQUENCE [LARGE SCALE GENOMIC DNA]</scope>
    <source>
        <strain evidence="7">JCM 9374</strain>
    </source>
</reference>
<feature type="repeat" description="TPR" evidence="1">
    <location>
        <begin position="1166"/>
        <end position="1199"/>
    </location>
</feature>
<evidence type="ECO:0000313" key="7">
    <source>
        <dbReference type="Proteomes" id="UP000077701"/>
    </source>
</evidence>
<dbReference type="InterPro" id="IPR019734">
    <property type="entry name" value="TPR_rpt"/>
</dbReference>
<accession>A0A171BGH3</accession>
<proteinExistence type="predicted"/>
<protein>
    <submittedName>
        <fullName evidence="6">SEFIR domain-containing protein</fullName>
    </submittedName>
</protein>
<feature type="domain" description="TIR" evidence="5">
    <location>
        <begin position="11"/>
        <end position="123"/>
    </location>
</feature>
<evidence type="ECO:0000256" key="1">
    <source>
        <dbReference type="PROSITE-ProRule" id="PRU00339"/>
    </source>
</evidence>
<dbReference type="Pfam" id="PF13424">
    <property type="entry name" value="TPR_12"/>
    <property type="match status" value="3"/>
</dbReference>
<dbReference type="Gene3D" id="3.40.50.300">
    <property type="entry name" value="P-loop containing nucleotide triphosphate hydrolases"/>
    <property type="match status" value="1"/>
</dbReference>
<evidence type="ECO:0000256" key="2">
    <source>
        <dbReference type="SAM" id="MobiDB-lite"/>
    </source>
</evidence>
<dbReference type="Pfam" id="PF12770">
    <property type="entry name" value="CHAT"/>
    <property type="match status" value="1"/>
</dbReference>
<dbReference type="PROSITE" id="PS50005">
    <property type="entry name" value="TPR"/>
    <property type="match status" value="3"/>
</dbReference>
<dbReference type="SUPFAM" id="SSF48452">
    <property type="entry name" value="TPR-like"/>
    <property type="match status" value="2"/>
</dbReference>
<evidence type="ECO:0000313" key="6">
    <source>
        <dbReference type="EMBL" id="GAT65060.1"/>
    </source>
</evidence>
<feature type="domain" description="CHAT" evidence="3">
    <location>
        <begin position="245"/>
        <end position="530"/>
    </location>
</feature>
<dbReference type="Gene3D" id="3.40.50.10140">
    <property type="entry name" value="Toll/interleukin-1 receptor homology (TIR) domain"/>
    <property type="match status" value="1"/>
</dbReference>
<feature type="domain" description="Orc1-like AAA ATPase" evidence="4">
    <location>
        <begin position="573"/>
        <end position="712"/>
    </location>
</feature>
<dbReference type="SUPFAM" id="SSF52200">
    <property type="entry name" value="Toll/Interleukin receptor TIR domain"/>
    <property type="match status" value="1"/>
</dbReference>
<dbReference type="InterPro" id="IPR000157">
    <property type="entry name" value="TIR_dom"/>
</dbReference>
<dbReference type="Gene3D" id="1.25.40.10">
    <property type="entry name" value="Tetratricopeptide repeat domain"/>
    <property type="match status" value="1"/>
</dbReference>
<sequence length="1328" mass="144584">MTAAINDIYDVFIVHARNDLEWAKRLQARLETDGFRAALEDHLPGDIIVRRIEELIRASKHCLFVHSRAIEGDPASGDKYAALLTRRRFVPVLLDDVELGPFAASRHPLDFRGEDQDTPYGELLRLLRGEGPGAEPLAPHRTHRLEGPREVLLRIGRDAVVLEPDGPARGTGRYGEGTGAGVRHRPGPLSPMLEERLWRLGRARERRGELLTKDGAAAGRRGAELEARLREVGTALGEIFLDGAAGEALTRALAEAAAENRALRLGLQVDDELAGLPWETLVLPGRSQPLALHPHVEPFRHLPAAGRPTAMDIRAPLRILAAVAAPGTPPGPGTAPDSPLLDLEAELRVILDSVEEARRHAAAHVRILNEGTLQSIEDALKEERFHVLHISCHAGPDALVLEDGQGGPDRVTAARLAAAIPRDRGVPLVVLSGCSTALDDSDGEGGEGGEGGARAGLARGLSAAGVPAVLAMTAPVTDRYATLLSGALYRELAVRPRPDVLTALSEARRDVEERRRRADDREAELVEWATPALFLRGPSLPLYDVAAGVDPHVRPAKAVSLDPGVTVRAVGDFVGRRAELRALRAGFRRRPGVLLHGIGGVGKSSLAAEILGRLGPEAGLVVSAVGRTGPDQILAAVADRLLAAALRAGAEAEDLRRTALALREPRYPWPLRLDALAEALADVPPALARRIGLPPVTLLLDDFEDNLDREADLSFVDQDLPGFLAAWLRTGRLLVTSRHPFTLPGGADDLLHVHHLGPLSLAEARKLMWRLPGLDALPSEDRWRAWLGVGGHPRTLEYLDALLRGGRARFSDITRRMERLIRGRGDVQDPESWLRTAGSAGLDAALAEAVTLAVDDTLLLELLDLADDFTRDLLTGVSVYRLPVDRTGVVRQVGLPLSPGDRGWPERPAATGPTGVDAAIGTLTRLGLLAPGRGDDGNPVFSVHRWTAATLARPQVSAPERITAAHAAAARWWLRRARAEQGDARRAVAEMMEARFHFHAAGDLDRALGATDWVCGRLHTWGARSWEGRLHREALAWTGEGSRDRAAVLQRIGVVVQAEGEHDRALEYYRRSLEIYEGLGDRAGTAVVYQQLGVVAEEQGRYDDALRWCREALTIYGELGDRGATARIRHNLAVIAHRQGRYDDALRWCREALDLKKELGDRPGTASGHLLLGTIAAEQGRYDDALRWYREALDVHQESGDRPGMAGVHHNLGAVAHRQKQYGDALRWYREALRLNEEIGHRAGAAVNHRHLAVLYTETGRRAEAVAYGVRSLLACGGLPLPEAREALDWLRVQRRLFGEEEFRRLLAGCGDAETLRRIVQALDRDGE</sequence>
<keyword evidence="7" id="KW-1185">Reference proteome</keyword>
<dbReference type="GO" id="GO:0007165">
    <property type="term" value="P:signal transduction"/>
    <property type="evidence" value="ECO:0007669"/>
    <property type="project" value="InterPro"/>
</dbReference>
<keyword evidence="1" id="KW-0802">TPR repeat</keyword>
<dbReference type="InterPro" id="IPR041664">
    <property type="entry name" value="AAA_16"/>
</dbReference>
<dbReference type="Proteomes" id="UP000077701">
    <property type="component" value="Unassembled WGS sequence"/>
</dbReference>
<comment type="caution">
    <text evidence="6">The sequence shown here is derived from an EMBL/GenBank/DDBJ whole genome shotgun (WGS) entry which is preliminary data.</text>
</comment>
<dbReference type="EMBL" id="BDCX01000001">
    <property type="protein sequence ID" value="GAT65060.1"/>
    <property type="molecule type" value="Genomic_DNA"/>
</dbReference>
<feature type="repeat" description="TPR" evidence="1">
    <location>
        <begin position="1046"/>
        <end position="1079"/>
    </location>
</feature>
<dbReference type="InterPro" id="IPR027417">
    <property type="entry name" value="P-loop_NTPase"/>
</dbReference>
<dbReference type="Pfam" id="PF13191">
    <property type="entry name" value="AAA_16"/>
    <property type="match status" value="1"/>
</dbReference>